<organism evidence="3">
    <name type="scientific">Xanthomonas euvesicatoria pv. vesicatoria (strain 85-10)</name>
    <name type="common">Xanthomonas campestris pv. vesicatoria</name>
    <dbReference type="NCBI Taxonomy" id="316273"/>
    <lineage>
        <taxon>Bacteria</taxon>
        <taxon>Pseudomonadati</taxon>
        <taxon>Pseudomonadota</taxon>
        <taxon>Gammaproteobacteria</taxon>
        <taxon>Lysobacterales</taxon>
        <taxon>Lysobacteraceae</taxon>
        <taxon>Xanthomonas</taxon>
    </lineage>
</organism>
<evidence type="ECO:0000259" key="1">
    <source>
        <dbReference type="PROSITE" id="PS51352"/>
    </source>
</evidence>
<dbReference type="Pfam" id="PF00085">
    <property type="entry name" value="Thioredoxin"/>
    <property type="match status" value="1"/>
</dbReference>
<dbReference type="Proteomes" id="UP000007069">
    <property type="component" value="Chromosome"/>
</dbReference>
<dbReference type="InterPro" id="IPR036249">
    <property type="entry name" value="Thioredoxin-like_sf"/>
</dbReference>
<dbReference type="CDD" id="cd02947">
    <property type="entry name" value="TRX_family"/>
    <property type="match status" value="1"/>
</dbReference>
<dbReference type="KEGG" id="xcv:XCV4158"/>
<dbReference type="SUPFAM" id="SSF52833">
    <property type="entry name" value="Thioredoxin-like"/>
    <property type="match status" value="1"/>
</dbReference>
<accession>Q3BMX4</accession>
<protein>
    <submittedName>
        <fullName evidence="2">Putative thioredoxin</fullName>
    </submittedName>
</protein>
<dbReference type="HOGENOM" id="CLU_090389_10_4_6"/>
<name>Q3BMX4_XANE5</name>
<reference evidence="2 3" key="1">
    <citation type="journal article" date="2005" name="J. Bacteriol.">
        <title>Insights into genome plasticity and pathogenicity of the plant pathogenic Bacterium Xanthomonas campestris pv. vesicatoria revealed by the complete genome sequence.</title>
        <authorList>
            <person name="Thieme F."/>
            <person name="Koebnik R."/>
            <person name="Bekel T."/>
            <person name="Berger C."/>
            <person name="Boch J."/>
            <person name="Buettner D."/>
            <person name="Caldana C."/>
            <person name="Gaigalat L."/>
            <person name="Goesmann A."/>
            <person name="Kay S."/>
            <person name="Kirchner O."/>
            <person name="Lanz C."/>
            <person name="Linke B."/>
            <person name="McHardy A.C."/>
            <person name="Meyer F."/>
            <person name="Mittenhuber G."/>
            <person name="Nies D.H."/>
            <person name="Niesbach-Kloesgen U."/>
            <person name="Patschkowski T."/>
            <person name="Rueckert C."/>
            <person name="Rupp O."/>
            <person name="Schneicker S."/>
            <person name="Schuster S.C."/>
            <person name="Vorhoelter F.J."/>
            <person name="Weber E."/>
            <person name="Puehler A."/>
            <person name="Bonas U."/>
            <person name="Bartels D."/>
            <person name="Kaiser O."/>
        </authorList>
    </citation>
    <scope>NUCLEOTIDE SEQUENCE [LARGE SCALE GENOMIC DNA]</scope>
    <source>
        <strain evidence="2 3">85-10</strain>
    </source>
</reference>
<feature type="domain" description="Thioredoxin" evidence="1">
    <location>
        <begin position="7"/>
        <end position="129"/>
    </location>
</feature>
<proteinExistence type="predicted"/>
<dbReference type="PROSITE" id="PS51352">
    <property type="entry name" value="THIOREDOXIN_2"/>
    <property type="match status" value="1"/>
</dbReference>
<dbReference type="EMBL" id="AM039952">
    <property type="protein sequence ID" value="CAJ25889.1"/>
    <property type="molecule type" value="Genomic_DNA"/>
</dbReference>
<sequence>MRRSSLPGPIKSWPNANTIDTMQTITVTSPEHYIAALAEHPRALVDFYKDDCPGCRMLDMSLERFAKSDAAGGLALLKVKLEVLGHDFFRELGLRQTPTLALYRDGSEVARLPGFQSPAQVEAAVRSGL</sequence>
<dbReference type="eggNOG" id="COG0526">
    <property type="taxonomic scope" value="Bacteria"/>
</dbReference>
<evidence type="ECO:0000313" key="2">
    <source>
        <dbReference type="EMBL" id="CAJ25889.1"/>
    </source>
</evidence>
<dbReference type="STRING" id="456327.BJD11_24630"/>
<dbReference type="Gene3D" id="3.40.30.10">
    <property type="entry name" value="Glutaredoxin"/>
    <property type="match status" value="1"/>
</dbReference>
<dbReference type="InterPro" id="IPR013766">
    <property type="entry name" value="Thioredoxin_domain"/>
</dbReference>
<evidence type="ECO:0000313" key="3">
    <source>
        <dbReference type="Proteomes" id="UP000007069"/>
    </source>
</evidence>
<gene>
    <name evidence="2" type="ordered locus">XCV4158</name>
</gene>
<dbReference type="AlphaFoldDB" id="Q3BMX4"/>